<feature type="compositionally biased region" description="Basic and acidic residues" evidence="1">
    <location>
        <begin position="124"/>
        <end position="134"/>
    </location>
</feature>
<dbReference type="InterPro" id="IPR029058">
    <property type="entry name" value="AB_hydrolase_fold"/>
</dbReference>
<feature type="compositionally biased region" description="Pro residues" evidence="1">
    <location>
        <begin position="145"/>
        <end position="157"/>
    </location>
</feature>
<evidence type="ECO:0000256" key="1">
    <source>
        <dbReference type="SAM" id="MobiDB-lite"/>
    </source>
</evidence>
<evidence type="ECO:0000256" key="2">
    <source>
        <dbReference type="SAM" id="SignalP"/>
    </source>
</evidence>
<dbReference type="SUPFAM" id="SSF141072">
    <property type="entry name" value="CalX-like"/>
    <property type="match status" value="1"/>
</dbReference>
<name>A0ABZ1HEC6_STRPH</name>
<proteinExistence type="predicted"/>
<protein>
    <recommendedName>
        <fullName evidence="5">Secreted protein</fullName>
    </recommendedName>
</protein>
<reference evidence="3 4" key="1">
    <citation type="submission" date="2022-10" db="EMBL/GenBank/DDBJ databases">
        <title>The complete genomes of actinobacterial strains from the NBC collection.</title>
        <authorList>
            <person name="Joergensen T.S."/>
            <person name="Alvarez Arevalo M."/>
            <person name="Sterndorff E.B."/>
            <person name="Faurdal D."/>
            <person name="Vuksanovic O."/>
            <person name="Mourched A.-S."/>
            <person name="Charusanti P."/>
            <person name="Shaw S."/>
            <person name="Blin K."/>
            <person name="Weber T."/>
        </authorList>
    </citation>
    <scope>NUCLEOTIDE SEQUENCE [LARGE SCALE GENOMIC DNA]</scope>
    <source>
        <strain evidence="3 4">NBC 01752</strain>
    </source>
</reference>
<dbReference type="SUPFAM" id="SSF53474">
    <property type="entry name" value="alpha/beta-Hydrolases"/>
    <property type="match status" value="1"/>
</dbReference>
<dbReference type="InterPro" id="IPR038081">
    <property type="entry name" value="CalX-like_sf"/>
</dbReference>
<dbReference type="Proteomes" id="UP001340816">
    <property type="component" value="Chromosome"/>
</dbReference>
<evidence type="ECO:0008006" key="5">
    <source>
        <dbReference type="Google" id="ProtNLM"/>
    </source>
</evidence>
<evidence type="ECO:0000313" key="3">
    <source>
        <dbReference type="EMBL" id="WSD16957.1"/>
    </source>
</evidence>
<organism evidence="3 4">
    <name type="scientific">Streptomyces phaeochromogenes</name>
    <dbReference type="NCBI Taxonomy" id="1923"/>
    <lineage>
        <taxon>Bacteria</taxon>
        <taxon>Bacillati</taxon>
        <taxon>Actinomycetota</taxon>
        <taxon>Actinomycetes</taxon>
        <taxon>Kitasatosporales</taxon>
        <taxon>Streptomycetaceae</taxon>
        <taxon>Streptomyces</taxon>
        <taxon>Streptomyces phaeochromogenes group</taxon>
    </lineage>
</organism>
<feature type="chain" id="PRO_5046370509" description="Secreted protein" evidence="2">
    <location>
        <begin position="28"/>
        <end position="931"/>
    </location>
</feature>
<keyword evidence="4" id="KW-1185">Reference proteome</keyword>
<accession>A0ABZ1HEC6</accession>
<dbReference type="Gene3D" id="3.40.50.1820">
    <property type="entry name" value="alpha/beta hydrolase"/>
    <property type="match status" value="1"/>
</dbReference>
<dbReference type="EMBL" id="CP109135">
    <property type="protein sequence ID" value="WSD16957.1"/>
    <property type="molecule type" value="Genomic_DNA"/>
</dbReference>
<feature type="signal peptide" evidence="2">
    <location>
        <begin position="1"/>
        <end position="27"/>
    </location>
</feature>
<evidence type="ECO:0000313" key="4">
    <source>
        <dbReference type="Proteomes" id="UP001340816"/>
    </source>
</evidence>
<keyword evidence="2" id="KW-0732">Signal</keyword>
<dbReference type="RefSeq" id="WP_326760350.1">
    <property type="nucleotide sequence ID" value="NZ_CP109135.1"/>
</dbReference>
<sequence>MSHARRTLVAAAALLAVVVGSQGVAQARPAAEPAPPAPAASADPDGRLPAGWQITGTRSGQQLTWRSTTPVPMGDAAVEFYSGDRLLGRPLAAKDGHTFRLALQGVELGPAKDLQVRAAGRRLDEAGAKADSQRRRSQAPVKPSALPPANPVDPGVPGPYRTVSGEYELKSVKLPDFPEPVEMRAAVVAPAGAQGKRPLALFLHGRHPTCYTGGPDGEFVGDWPCPTDSKPVPSHRGYLHDQKLLASQGYVTVSISANGVNGQDFAAEDGGAQARSSLVRQHLARWANWSGAGRTSAPEVVRKAARADLSRVLLVGHSRGGEGVNRAAMDSLSKPPADKDGYRGPVRWKIRGTVLIGPTIFGQNPAPEVPSMTILPGCDGDVYDLQGQIFVDGTRGVSRGAALHSAVYMVGANHNYFNTEWTPGQAQAPANDDFWDDEGSPDAVCTPGTATRLTAKKQQAAGSTYIAAAARVFVAGDDRVRPLLDGSGVRAKSAGSARVLTHAVGARRAGAFLPDPSVKVDGGRLCEQVDPDPATACLNPDEPGGSPHFAGWETDREQGRNAVALDWSTPGSAVRVRPERPVSVTGAKSLALRVIVPPNTTGTRLDVSLTDTAGRRATLGDIRLDGLPGTERTTSYWGQEVRVPLTAATTAGLDLKQVKSLELTPRSGSGKAWLIDAWGWRPGMADVRPVSPPRVDIGRLTADEGDSGVKTYQVPIRLSGQGSGQIRLFVSDPETRETTSRVVTVRPGTESIDVPVDVPGNTRYSYGTAYNVFAKAVHDTVVGNHLGGVTVKDDDPMPTFSVAPVPSRVTEGQSLTWRITQSAVADTEIWIDSAFVPVDGAELSSTDVDPAWLEETTGESPTPSRPLSGMEGLYLPLAVPQGELSTNVTIPVVADGVTEPEESLRIQLFLWTAEGEQVEGPVLDGTVTDAP</sequence>
<feature type="region of interest" description="Disordered" evidence="1">
    <location>
        <begin position="124"/>
        <end position="161"/>
    </location>
</feature>
<gene>
    <name evidence="3" type="ORF">OHB35_29000</name>
</gene>
<feature type="region of interest" description="Disordered" evidence="1">
    <location>
        <begin position="29"/>
        <end position="48"/>
    </location>
</feature>